<dbReference type="AlphaFoldDB" id="A0AAV1J576"/>
<organism evidence="2 3">
    <name type="scientific">Leptosia nina</name>
    <dbReference type="NCBI Taxonomy" id="320188"/>
    <lineage>
        <taxon>Eukaryota</taxon>
        <taxon>Metazoa</taxon>
        <taxon>Ecdysozoa</taxon>
        <taxon>Arthropoda</taxon>
        <taxon>Hexapoda</taxon>
        <taxon>Insecta</taxon>
        <taxon>Pterygota</taxon>
        <taxon>Neoptera</taxon>
        <taxon>Endopterygota</taxon>
        <taxon>Lepidoptera</taxon>
        <taxon>Glossata</taxon>
        <taxon>Ditrysia</taxon>
        <taxon>Papilionoidea</taxon>
        <taxon>Pieridae</taxon>
        <taxon>Pierinae</taxon>
        <taxon>Leptosia</taxon>
    </lineage>
</organism>
<comment type="caution">
    <text evidence="2">The sequence shown here is derived from an EMBL/GenBank/DDBJ whole genome shotgun (WGS) entry which is preliminary data.</text>
</comment>
<feature type="coiled-coil region" evidence="1">
    <location>
        <begin position="100"/>
        <end position="176"/>
    </location>
</feature>
<keyword evidence="3" id="KW-1185">Reference proteome</keyword>
<accession>A0AAV1J576</accession>
<proteinExistence type="predicted"/>
<keyword evidence="1" id="KW-0175">Coiled coil</keyword>
<dbReference type="GO" id="GO:0051225">
    <property type="term" value="P:spindle assembly"/>
    <property type="evidence" value="ECO:0007669"/>
    <property type="project" value="InterPro"/>
</dbReference>
<name>A0AAV1J576_9NEOP</name>
<sequence length="591" mass="67568">MNAKKISSDDVPKEFLKWLLSMGCPADVVPSLDKMSQLCRGQYNMIWKSMMEHVQAKTIIRDKRMQVFVNDMHQCQKKSPFNQKTQSIVEPVQLTVWNQNIECRKNLLEIEAKIAQIRNELSILVNKVSSLLAKKTLIKTNVENVQRRAWLLQQVLSELEDKKKCLEEAQDIANSLCNIDKEQELEAKVEQCLLLLKKKMSPQNNNTSMMAVPEADSEELLSSLIKYRGDALWAILNKKRMAILSEFEVAVDKEKENVLKNLDTIETTVANTTLLHCSLGLQSMKNKEHIKRTQRHLAASIEALGSTLSPEACELLVVQCERASTKARIDALKELLHDMTSRRGLFQVPDDTATDEIRATTRQFTTIDKDIESTRNDITKYLAAQEATESKIHSVKNCLSAVFSAFHANNLLGDKFKGIQFNFPQESITTLHKYYSAIRQIEMSKHNLSMDFDASNTSAITDDERLFSNELRIYLQNFNLDKNRKILLKSGEKIWISETIQSSALRLQQVCLDDDVTPLLCPSVSIRSNLKRIINSVIEKEELKAILEGLKARNAPDIMLIDIKDKLEAEEKNRDRLKKENCRKYVHSSKN</sequence>
<reference evidence="2 3" key="1">
    <citation type="submission" date="2023-11" db="EMBL/GenBank/DDBJ databases">
        <authorList>
            <person name="Okamura Y."/>
        </authorList>
    </citation>
    <scope>NUCLEOTIDE SEQUENCE [LARGE SCALE GENOMIC DNA]</scope>
</reference>
<evidence type="ECO:0008006" key="4">
    <source>
        <dbReference type="Google" id="ProtNLM"/>
    </source>
</evidence>
<dbReference type="GO" id="GO:0070652">
    <property type="term" value="C:HAUS complex"/>
    <property type="evidence" value="ECO:0007669"/>
    <property type="project" value="InterPro"/>
</dbReference>
<dbReference type="Pfam" id="PF14817">
    <property type="entry name" value="HAUS5"/>
    <property type="match status" value="1"/>
</dbReference>
<gene>
    <name evidence="2" type="ORF">LNINA_LOCUS3382</name>
</gene>
<evidence type="ECO:0000313" key="3">
    <source>
        <dbReference type="Proteomes" id="UP001497472"/>
    </source>
</evidence>
<dbReference type="InterPro" id="IPR029131">
    <property type="entry name" value="HAUS5"/>
</dbReference>
<protein>
    <recommendedName>
        <fullName evidence="4">HAUS augmin-like complex subunit 3 N-terminal domain-containing protein</fullName>
    </recommendedName>
</protein>
<evidence type="ECO:0000313" key="2">
    <source>
        <dbReference type="EMBL" id="CAK1543574.1"/>
    </source>
</evidence>
<dbReference type="Proteomes" id="UP001497472">
    <property type="component" value="Unassembled WGS sequence"/>
</dbReference>
<evidence type="ECO:0000256" key="1">
    <source>
        <dbReference type="SAM" id="Coils"/>
    </source>
</evidence>
<dbReference type="EMBL" id="CAVLEF010000004">
    <property type="protein sequence ID" value="CAK1543574.1"/>
    <property type="molecule type" value="Genomic_DNA"/>
</dbReference>